<dbReference type="PROSITE" id="PS50156">
    <property type="entry name" value="SSD"/>
    <property type="match status" value="1"/>
</dbReference>
<evidence type="ECO:0000259" key="7">
    <source>
        <dbReference type="PROSITE" id="PS50156"/>
    </source>
</evidence>
<keyword evidence="8" id="KW-1185">Reference proteome</keyword>
<evidence type="ECO:0000313" key="8">
    <source>
        <dbReference type="Proteomes" id="UP000694925"/>
    </source>
</evidence>
<dbReference type="RefSeq" id="XP_026667378.1">
    <property type="nucleotide sequence ID" value="XM_026811577.1"/>
</dbReference>
<dbReference type="KEGG" id="ccal:108622517"/>
<dbReference type="SUPFAM" id="SSF82866">
    <property type="entry name" value="Multidrug efflux transporter AcrB transmembrane domain"/>
    <property type="match status" value="2"/>
</dbReference>
<feature type="transmembrane region" description="Helical" evidence="6">
    <location>
        <begin position="433"/>
        <end position="458"/>
    </location>
</feature>
<dbReference type="GO" id="GO:0016020">
    <property type="term" value="C:membrane"/>
    <property type="evidence" value="ECO:0007669"/>
    <property type="project" value="UniProtKB-SubCell"/>
</dbReference>
<sequence length="1012" mass="115703">MIKEYFQRILRIFLRGERRGGSDRRAAKTIGGVIDVHAPRHPPDGCERSVQTNLRWPVRYIIVADYFQRWSHACCHAWPLCLPKCLRSMPVDIRTPDDFTGGVARMEPQPGTPRHRFTWSRVKELLLDFHLNSDRVFYRIGLNIGKKPWLWLVVSFCINCICAPGIVFWREETDDIELFVADDSLIREDAMWVKNNFRDDFRYECIIVTAPNIFEPEVLRSIKALEESVKSITVKNNTWNDVCAGYFTWFNMNDTSDVFTDFDFPPDILDELNDKMLKDGCIYQSIVQLWDVSLSKDLRNLTREEILKDVTKAMKHKINDNILLDVEPLLSGVVYDEGGRVKSANATILNWMLKKSSPFSADWELEFVNRVLVHSNVTFPSGMNVYALAARSYIDSLNQILNSNLVVLCCGISLIAVYVMAMIGRCNLMDQRIYLSVMGVSVVGQAIISSYGVCYYLGFSYGPIHSILPFLLLGIGVDNMFVIMQSLENLSEADQAADLSIRIAKAVQQSGMSITVTSFTNVIAFAFGIMTVMPTLRSFYAFATFGILFLYIYEIIFFVSCLVYDEKRLEEQRDGCFCQPRPNWKPNKCSQRNTQQIIFENYIGPGATKATSKIIILLITAACLSVNGWAVFQLEQNFDPLSYLNQDSYPIQFSDKLKQYFPKYGKRAAIYISGVNYYEDRETLFEFVEALKRNRFVNNESIDPWFIAYENWLNATAKDDIESEEEYYNVLSEYLLLTKEGQAYIKDINFDKLPAGEYNITKSQIPLQHIMLNTTSEQIQAMQSIRDIVDSANFSQGHDYIAIFSPDYISWMANKVIGEELVRNLGMEIVTIGVVIIIFLRDLRTSFWVICCVFFTLINLLGAMYFLNLTIEMSSSIMILLCGGLAVDYAAHMGLEFIRSKGSKRERAIATISIIGPAVFNGGLSTFLAFVLLGSSEAYIFSTFFKLFSCVVLFGQFHGLLFLPVILSIIGPDERTIEVKQEKQEVVMTKRHWYRNILLSQAEKDVRDRLAK</sequence>
<evidence type="ECO:0000256" key="6">
    <source>
        <dbReference type="SAM" id="Phobius"/>
    </source>
</evidence>
<dbReference type="GeneID" id="108622517"/>
<dbReference type="Gene3D" id="1.20.1640.10">
    <property type="entry name" value="Multidrug efflux transporter AcrB transmembrane domain"/>
    <property type="match status" value="2"/>
</dbReference>
<feature type="domain" description="SSD" evidence="7">
    <location>
        <begin position="404"/>
        <end position="564"/>
    </location>
</feature>
<dbReference type="Proteomes" id="UP000694925">
    <property type="component" value="Unplaced"/>
</dbReference>
<keyword evidence="3 6" id="KW-0812">Transmembrane</keyword>
<dbReference type="InterPro" id="IPR051697">
    <property type="entry name" value="Patched_domain-protein"/>
</dbReference>
<feature type="transmembrane region" description="Helical" evidence="6">
    <location>
        <begin position="512"/>
        <end position="533"/>
    </location>
</feature>
<evidence type="ECO:0000256" key="3">
    <source>
        <dbReference type="ARBA" id="ARBA00022692"/>
    </source>
</evidence>
<dbReference type="Pfam" id="PF03176">
    <property type="entry name" value="MMPL"/>
    <property type="match status" value="1"/>
</dbReference>
<feature type="transmembrane region" description="Helical" evidence="6">
    <location>
        <begin position="945"/>
        <end position="970"/>
    </location>
</feature>
<evidence type="ECO:0000256" key="2">
    <source>
        <dbReference type="ARBA" id="ARBA00005585"/>
    </source>
</evidence>
<dbReference type="Pfam" id="PF12349">
    <property type="entry name" value="Sterol-sensing"/>
    <property type="match status" value="1"/>
</dbReference>
<dbReference type="InterPro" id="IPR000731">
    <property type="entry name" value="SSD"/>
</dbReference>
<name>A0AAJ7RX45_9HYME</name>
<feature type="transmembrane region" description="Helical" evidence="6">
    <location>
        <begin position="821"/>
        <end position="840"/>
    </location>
</feature>
<protein>
    <submittedName>
        <fullName evidence="9">NPC intracellular cholesterol transporter 1-like</fullName>
    </submittedName>
</protein>
<keyword evidence="4 6" id="KW-1133">Transmembrane helix</keyword>
<proteinExistence type="inferred from homology"/>
<feature type="transmembrane region" description="Helical" evidence="6">
    <location>
        <begin position="539"/>
        <end position="564"/>
    </location>
</feature>
<dbReference type="AlphaFoldDB" id="A0AAJ7RX45"/>
<evidence type="ECO:0000256" key="5">
    <source>
        <dbReference type="ARBA" id="ARBA00023136"/>
    </source>
</evidence>
<reference evidence="9" key="1">
    <citation type="submission" date="2025-08" db="UniProtKB">
        <authorList>
            <consortium name="RefSeq"/>
        </authorList>
    </citation>
    <scope>IDENTIFICATION</scope>
    <source>
        <tissue evidence="9">Whole body</tissue>
    </source>
</reference>
<evidence type="ECO:0000313" key="9">
    <source>
        <dbReference type="RefSeq" id="XP_026667378.1"/>
    </source>
</evidence>
<comment type="subcellular location">
    <subcellularLocation>
        <location evidence="1">Membrane</location>
        <topology evidence="1">Multi-pass membrane protein</topology>
    </subcellularLocation>
</comment>
<feature type="transmembrane region" description="Helical" evidence="6">
    <location>
        <begin position="912"/>
        <end position="933"/>
    </location>
</feature>
<dbReference type="PANTHER" id="PTHR10796">
    <property type="entry name" value="PATCHED-RELATED"/>
    <property type="match status" value="1"/>
</dbReference>
<dbReference type="InterPro" id="IPR053958">
    <property type="entry name" value="HMGCR/SNAP/NPC1-like_SSD"/>
</dbReference>
<evidence type="ECO:0000256" key="1">
    <source>
        <dbReference type="ARBA" id="ARBA00004141"/>
    </source>
</evidence>
<evidence type="ECO:0000256" key="4">
    <source>
        <dbReference type="ARBA" id="ARBA00022989"/>
    </source>
</evidence>
<comment type="similarity">
    <text evidence="2">Belongs to the patched family.</text>
</comment>
<keyword evidence="5 6" id="KW-0472">Membrane</keyword>
<dbReference type="InterPro" id="IPR004869">
    <property type="entry name" value="MMPL_dom"/>
</dbReference>
<organism evidence="8 9">
    <name type="scientific">Ceratina calcarata</name>
    <dbReference type="NCBI Taxonomy" id="156304"/>
    <lineage>
        <taxon>Eukaryota</taxon>
        <taxon>Metazoa</taxon>
        <taxon>Ecdysozoa</taxon>
        <taxon>Arthropoda</taxon>
        <taxon>Hexapoda</taxon>
        <taxon>Insecta</taxon>
        <taxon>Pterygota</taxon>
        <taxon>Neoptera</taxon>
        <taxon>Endopterygota</taxon>
        <taxon>Hymenoptera</taxon>
        <taxon>Apocrita</taxon>
        <taxon>Aculeata</taxon>
        <taxon>Apoidea</taxon>
        <taxon>Anthophila</taxon>
        <taxon>Apidae</taxon>
        <taxon>Ceratina</taxon>
        <taxon>Zadontomerus</taxon>
    </lineage>
</organism>
<accession>A0AAJ7RX45</accession>
<gene>
    <name evidence="9" type="primary">LOC108622517</name>
</gene>
<feature type="transmembrane region" description="Helical" evidence="6">
    <location>
        <begin position="873"/>
        <end position="891"/>
    </location>
</feature>
<dbReference type="PANTHER" id="PTHR10796:SF130">
    <property type="entry name" value="PATCHED DOMAIN-CONTAINING PROTEIN 3-LIKE PROTEIN"/>
    <property type="match status" value="1"/>
</dbReference>
<feature type="transmembrane region" description="Helical" evidence="6">
    <location>
        <begin position="149"/>
        <end position="169"/>
    </location>
</feature>
<feature type="transmembrane region" description="Helical" evidence="6">
    <location>
        <begin position="847"/>
        <end position="867"/>
    </location>
</feature>
<feature type="transmembrane region" description="Helical" evidence="6">
    <location>
        <begin position="614"/>
        <end position="632"/>
    </location>
</feature>
<feature type="transmembrane region" description="Helical" evidence="6">
    <location>
        <begin position="400"/>
        <end position="421"/>
    </location>
</feature>